<keyword evidence="7 12" id="KW-0067">ATP-binding</keyword>
<feature type="domain" description="Helicase C-terminal" evidence="17">
    <location>
        <begin position="447"/>
        <end position="620"/>
    </location>
</feature>
<dbReference type="EMBL" id="PRLK01000008">
    <property type="protein sequence ID" value="RYC72423.1"/>
    <property type="molecule type" value="Genomic_DNA"/>
</dbReference>
<dbReference type="CDD" id="cd17928">
    <property type="entry name" value="DEXDc_SecA"/>
    <property type="match status" value="1"/>
</dbReference>
<dbReference type="Gene3D" id="3.90.1440.10">
    <property type="entry name" value="SecA, preprotein cross-linking domain"/>
    <property type="match status" value="1"/>
</dbReference>
<evidence type="ECO:0000256" key="13">
    <source>
        <dbReference type="RuleBase" id="RU003874"/>
    </source>
</evidence>
<feature type="binding site" evidence="12">
    <location>
        <begin position="127"/>
        <end position="131"/>
    </location>
    <ligand>
        <name>ATP</name>
        <dbReference type="ChEBI" id="CHEBI:30616"/>
    </ligand>
</feature>
<evidence type="ECO:0000256" key="12">
    <source>
        <dbReference type="HAMAP-Rule" id="MF_01382"/>
    </source>
</evidence>
<dbReference type="InterPro" id="IPR014001">
    <property type="entry name" value="Helicase_ATP-bd"/>
</dbReference>
<evidence type="ECO:0000259" key="18">
    <source>
        <dbReference type="PROSITE" id="PS51196"/>
    </source>
</evidence>
<proteinExistence type="inferred from homology"/>
<dbReference type="Proteomes" id="UP001190925">
    <property type="component" value="Unassembled WGS sequence"/>
</dbReference>
<dbReference type="EC" id="7.4.2.8" evidence="12"/>
<comment type="subcellular location">
    <subcellularLocation>
        <location evidence="12">Cell membrane</location>
        <topology evidence="12">Peripheral membrane protein</topology>
        <orientation evidence="12">Cytoplasmic side</orientation>
    </subcellularLocation>
    <subcellularLocation>
        <location evidence="12">Cytoplasm</location>
    </subcellularLocation>
    <subcellularLocation>
        <location evidence="1">Membrane</location>
        <topology evidence="1">Peripheral membrane protein</topology>
    </subcellularLocation>
    <text evidence="12">Distribution is 50-50.</text>
</comment>
<dbReference type="HAMAP" id="MF_01382">
    <property type="entry name" value="SecA"/>
    <property type="match status" value="1"/>
</dbReference>
<gene>
    <name evidence="12 19" type="primary">secA</name>
    <name evidence="19" type="ORF">G6CMJM_00521</name>
</gene>
<reference evidence="19 20" key="2">
    <citation type="journal article" date="2020" name="Cell Rep.">
        <title>Acquisition and Adaptation of Ultra-small Parasitic Reduced Genome Bacteria to Mammalian Hosts.</title>
        <authorList>
            <person name="McLean J.S."/>
            <person name="Bor B."/>
            <person name="Kerns K.A."/>
            <person name="Liu Q."/>
            <person name="To T.T."/>
            <person name="Solden L."/>
            <person name="Hendrickson E.L."/>
            <person name="Wrighton K."/>
            <person name="Shi W."/>
            <person name="He X."/>
        </authorList>
    </citation>
    <scope>NUCLEOTIDE SEQUENCE [LARGE SCALE GENOMIC DNA]</scope>
    <source>
        <strain evidence="19 20">TM7_CMJM_G6_1_HOT_870</strain>
    </source>
</reference>
<sequence>MTKKTAKKKNVLVEDNKTEKFLTKVFGDPQKKVLRRLQKKVNEINALSEKYKEMTDEELKNKFNNLTLEVREEDKKTDQQKLDAVLPEVFALVREASQRVLGMRHFDVQLIGGMVLHEGKVAEMKTGEGKTLVATLPTVLNAMTGKGVHVVTVNDYLAQRDASWMGKIYNFLGLSVGVIINEASYIYDPEYDNASHEDENMRKLRPATRKEAYAADITYGTNNEFGFDYLRDNMVNEVDLLRQRELNFAIVDEVDSILIDEARTPLIISAPAAENPESYIQFAKIATQLSENDYDLDEKRRSVALTDEGIDKVEKLLGMKNLYKPEHTRAVYHMEQALRAQTLFKRDKDYVVTNDGEVIIVDEHTGRLMNGRRYNEGLHQAIEAKEKVPVLQESMTLATISFQNFFRLYNKLSGMTGTAFTEAEEFQQIYSLEVIQIPSNKPVIRDDKEDLIFKTEKAKLKAVAAEIKRHHEAGRPVLVGSASIEKNEQIAKYLDKEGIKYNLLNAKNNEHEASIVAKAGEKGAITLATNIAGRGTDIKLGEGVKELGGLVVIGSERHESRRIDNQFRGRGGRQGDPGETQFFVSTEDDLMRIFQGERIATIMDRLGVPDDQPIQHKSVSKTLESAQKRVEGFNFDTRKNVVQYDNVINRHRKVVYTMRRKILEGENITPEFKRLFDLKVKELVSLPAKNNPKFAEEFIEFFPVEKDTAEAIGLIRNDKKRLELARQIVEDVYKDKEEELGEETLQKVEREIYMQILDTLWMNHLENMGHLREGIHWRSVGQRDPLVEYRSESQKLFDGLQNTLRDEAIKIITRIKPTDVVARDEEDHETELTRLAENSVEKGVNDIQSGEKNRDDEFGGVKKKSESAERSKKNKARKAKKAQRQNKKKGRK</sequence>
<name>A0ABY0FJI6_9BACT</name>
<keyword evidence="11 12" id="KW-0472">Membrane</keyword>
<dbReference type="InterPro" id="IPR011116">
    <property type="entry name" value="SecA_Wing/Scaffold"/>
</dbReference>
<comment type="caution">
    <text evidence="19">The sequence shown here is derived from an EMBL/GenBank/DDBJ whole genome shotgun (WGS) entry which is preliminary data.</text>
</comment>
<feature type="coiled-coil region" evidence="14">
    <location>
        <begin position="30"/>
        <end position="76"/>
    </location>
</feature>
<comment type="function">
    <text evidence="12">Part of the Sec protein translocase complex. Interacts with the SecYEG preprotein conducting channel. Has a central role in coupling the hydrolysis of ATP to the transfer of proteins into and across the cell membrane, serving as an ATP-driven molecular motor driving the stepwise translocation of polypeptide chains across the membrane.</text>
</comment>
<dbReference type="InterPro" id="IPR014018">
    <property type="entry name" value="SecA_motor_DEAD"/>
</dbReference>
<dbReference type="InterPro" id="IPR000185">
    <property type="entry name" value="SecA"/>
</dbReference>
<dbReference type="InterPro" id="IPR027417">
    <property type="entry name" value="P-loop_NTPase"/>
</dbReference>
<dbReference type="InterPro" id="IPR036266">
    <property type="entry name" value="SecA_Wing/Scaffold_sf"/>
</dbReference>
<dbReference type="PRINTS" id="PR00906">
    <property type="entry name" value="SECA"/>
</dbReference>
<keyword evidence="4 12" id="KW-1003">Cell membrane</keyword>
<evidence type="ECO:0000256" key="3">
    <source>
        <dbReference type="ARBA" id="ARBA00022448"/>
    </source>
</evidence>
<feature type="region of interest" description="Disordered" evidence="15">
    <location>
        <begin position="820"/>
        <end position="892"/>
    </location>
</feature>
<keyword evidence="3 12" id="KW-0813">Transport</keyword>
<evidence type="ECO:0000256" key="6">
    <source>
        <dbReference type="ARBA" id="ARBA00022741"/>
    </source>
</evidence>
<dbReference type="Pfam" id="PF07517">
    <property type="entry name" value="SecA_DEAD"/>
    <property type="match status" value="1"/>
</dbReference>
<evidence type="ECO:0000256" key="10">
    <source>
        <dbReference type="ARBA" id="ARBA00023010"/>
    </source>
</evidence>
<comment type="subunit">
    <text evidence="12">Monomer and homodimer. Part of the essential Sec protein translocation apparatus which comprises SecA, SecYEG and auxiliary proteins SecDF. Other proteins may also be involved.</text>
</comment>
<protein>
    <recommendedName>
        <fullName evidence="12 13">Protein translocase subunit SecA</fullName>
        <ecNumber evidence="12">7.4.2.8</ecNumber>
    </recommendedName>
</protein>
<evidence type="ECO:0000256" key="15">
    <source>
        <dbReference type="SAM" id="MobiDB-lite"/>
    </source>
</evidence>
<feature type="binding site" evidence="12">
    <location>
        <position position="109"/>
    </location>
    <ligand>
        <name>ATP</name>
        <dbReference type="ChEBI" id="CHEBI:30616"/>
    </ligand>
</feature>
<organism evidence="19 20">
    <name type="scientific">Candidatus Nanogingivalis gingivitcus</name>
    <dbReference type="NCBI Taxonomy" id="2171992"/>
    <lineage>
        <taxon>Bacteria</taxon>
        <taxon>Candidatus Saccharimonadota</taxon>
        <taxon>Candidatus Nanosyncoccalia</taxon>
        <taxon>Candidatus Nanogingivales</taxon>
        <taxon>Candidatus Nanogingivalaceae</taxon>
        <taxon>Candidatus Nanogingivalis</taxon>
    </lineage>
</organism>
<keyword evidence="14" id="KW-0175">Coiled coil</keyword>
<dbReference type="PANTHER" id="PTHR30612">
    <property type="entry name" value="SECA INNER MEMBRANE COMPONENT OF SEC PROTEIN SECRETION SYSTEM"/>
    <property type="match status" value="1"/>
</dbReference>
<evidence type="ECO:0000313" key="19">
    <source>
        <dbReference type="EMBL" id="RYC72423.1"/>
    </source>
</evidence>
<dbReference type="InterPro" id="IPR036670">
    <property type="entry name" value="SecA_X-link_sf"/>
</dbReference>
<dbReference type="RefSeq" id="WP_129718917.1">
    <property type="nucleotide sequence ID" value="NZ_PRLK01000008.1"/>
</dbReference>
<dbReference type="SMART" id="SM00958">
    <property type="entry name" value="SecA_PP_bind"/>
    <property type="match status" value="1"/>
</dbReference>
<dbReference type="SUPFAM" id="SSF81767">
    <property type="entry name" value="Pre-protein crosslinking domain of SecA"/>
    <property type="match status" value="1"/>
</dbReference>
<evidence type="ECO:0000256" key="1">
    <source>
        <dbReference type="ARBA" id="ARBA00004170"/>
    </source>
</evidence>
<evidence type="ECO:0000259" key="17">
    <source>
        <dbReference type="PROSITE" id="PS51194"/>
    </source>
</evidence>
<dbReference type="SUPFAM" id="SSF52540">
    <property type="entry name" value="P-loop containing nucleoside triphosphate hydrolases"/>
    <property type="match status" value="2"/>
</dbReference>
<dbReference type="Gene3D" id="1.10.3060.10">
    <property type="entry name" value="Helical scaffold and wing domains of SecA"/>
    <property type="match status" value="1"/>
</dbReference>
<evidence type="ECO:0000256" key="7">
    <source>
        <dbReference type="ARBA" id="ARBA00022840"/>
    </source>
</evidence>
<accession>A0ABY0FJI6</accession>
<dbReference type="NCBIfam" id="NF006630">
    <property type="entry name" value="PRK09200.1"/>
    <property type="match status" value="1"/>
</dbReference>
<dbReference type="Pfam" id="PF21090">
    <property type="entry name" value="P-loop_SecA"/>
    <property type="match status" value="1"/>
</dbReference>
<feature type="domain" description="SecA family profile" evidence="18">
    <location>
        <begin position="19"/>
        <end position="615"/>
    </location>
</feature>
<dbReference type="Pfam" id="PF07516">
    <property type="entry name" value="SecA_SW"/>
    <property type="match status" value="1"/>
</dbReference>
<dbReference type="SMART" id="SM00957">
    <property type="entry name" value="SecA_DEAD"/>
    <property type="match status" value="1"/>
</dbReference>
<dbReference type="InterPro" id="IPR001650">
    <property type="entry name" value="Helicase_C-like"/>
</dbReference>
<dbReference type="PROSITE" id="PS51192">
    <property type="entry name" value="HELICASE_ATP_BIND_1"/>
    <property type="match status" value="1"/>
</dbReference>
<feature type="compositionally biased region" description="Basic residues" evidence="15">
    <location>
        <begin position="872"/>
        <end position="892"/>
    </location>
</feature>
<comment type="catalytic activity">
    <reaction evidence="12">
        <text>ATP + H2O + cellular proteinSide 1 = ADP + phosphate + cellular proteinSide 2.</text>
        <dbReference type="EC" id="7.4.2.8"/>
    </reaction>
</comment>
<dbReference type="PROSITE" id="PS51196">
    <property type="entry name" value="SECA_MOTOR_DEAD"/>
    <property type="match status" value="1"/>
</dbReference>
<keyword evidence="5 12" id="KW-0963">Cytoplasm</keyword>
<comment type="similarity">
    <text evidence="2 12 13">Belongs to the SecA family.</text>
</comment>
<keyword evidence="8 12" id="KW-0653">Protein transport</keyword>
<feature type="binding site" evidence="12">
    <location>
        <position position="537"/>
    </location>
    <ligand>
        <name>ATP</name>
        <dbReference type="ChEBI" id="CHEBI:30616"/>
    </ligand>
</feature>
<evidence type="ECO:0000256" key="2">
    <source>
        <dbReference type="ARBA" id="ARBA00007650"/>
    </source>
</evidence>
<evidence type="ECO:0000256" key="8">
    <source>
        <dbReference type="ARBA" id="ARBA00022927"/>
    </source>
</evidence>
<dbReference type="InterPro" id="IPR011130">
    <property type="entry name" value="SecA_preprotein_X-link_dom"/>
</dbReference>
<keyword evidence="9 12" id="KW-1278">Translocase</keyword>
<feature type="compositionally biased region" description="Basic and acidic residues" evidence="15">
    <location>
        <begin position="821"/>
        <end position="871"/>
    </location>
</feature>
<keyword evidence="10 12" id="KW-0811">Translocation</keyword>
<keyword evidence="20" id="KW-1185">Reference proteome</keyword>
<evidence type="ECO:0000259" key="16">
    <source>
        <dbReference type="PROSITE" id="PS51192"/>
    </source>
</evidence>
<dbReference type="InterPro" id="IPR044722">
    <property type="entry name" value="SecA_SF2_C"/>
</dbReference>
<evidence type="ECO:0000313" key="20">
    <source>
        <dbReference type="Proteomes" id="UP001190925"/>
    </source>
</evidence>
<evidence type="ECO:0000256" key="5">
    <source>
        <dbReference type="ARBA" id="ARBA00022490"/>
    </source>
</evidence>
<reference evidence="19 20" key="1">
    <citation type="journal article" date="2018" name="bioRxiv">
        <title>Evidence of independent acquisition and adaption of ultra-small bacteria to human hosts across the highly diverse yet reduced genomes of the phylum Saccharibacteria.</title>
        <authorList>
            <person name="McLean J.S."/>
            <person name="Bor B."/>
            <person name="To T.T."/>
            <person name="Liu Q."/>
            <person name="Kearns K.A."/>
            <person name="Solden L.M."/>
            <person name="Wrighton K.C."/>
            <person name="He X."/>
            <person name="Shi W."/>
        </authorList>
    </citation>
    <scope>NUCLEOTIDE SEQUENCE [LARGE SCALE GENOMIC DNA]</scope>
    <source>
        <strain evidence="19 20">TM7_CMJM_G6_1_HOT_870</strain>
    </source>
</reference>
<dbReference type="PROSITE" id="PS51194">
    <property type="entry name" value="HELICASE_CTER"/>
    <property type="match status" value="1"/>
</dbReference>
<evidence type="ECO:0000256" key="9">
    <source>
        <dbReference type="ARBA" id="ARBA00022967"/>
    </source>
</evidence>
<dbReference type="Gene3D" id="3.40.50.300">
    <property type="entry name" value="P-loop containing nucleotide triphosphate hydrolases"/>
    <property type="match status" value="3"/>
</dbReference>
<dbReference type="Pfam" id="PF01043">
    <property type="entry name" value="SecA_PP_bind"/>
    <property type="match status" value="1"/>
</dbReference>
<keyword evidence="6 12" id="KW-0547">Nucleotide-binding</keyword>
<dbReference type="SUPFAM" id="SSF81886">
    <property type="entry name" value="Helical scaffold and wing domains of SecA"/>
    <property type="match status" value="1"/>
</dbReference>
<evidence type="ECO:0000256" key="14">
    <source>
        <dbReference type="SAM" id="Coils"/>
    </source>
</evidence>
<evidence type="ECO:0000256" key="11">
    <source>
        <dbReference type="ARBA" id="ARBA00023136"/>
    </source>
</evidence>
<dbReference type="PANTHER" id="PTHR30612:SF0">
    <property type="entry name" value="CHLOROPLAST PROTEIN-TRANSPORTING ATPASE"/>
    <property type="match status" value="1"/>
</dbReference>
<dbReference type="NCBIfam" id="TIGR00963">
    <property type="entry name" value="secA"/>
    <property type="match status" value="1"/>
</dbReference>
<feature type="domain" description="Helicase ATP-binding" evidence="16">
    <location>
        <begin position="111"/>
        <end position="290"/>
    </location>
</feature>
<evidence type="ECO:0000256" key="4">
    <source>
        <dbReference type="ARBA" id="ARBA00022475"/>
    </source>
</evidence>
<dbReference type="InterPro" id="IPR011115">
    <property type="entry name" value="SecA_DEAD"/>
</dbReference>
<dbReference type="CDD" id="cd18803">
    <property type="entry name" value="SF2_C_secA"/>
    <property type="match status" value="1"/>
</dbReference>